<reference evidence="9 10" key="1">
    <citation type="journal article" date="2015" name="Nature">
        <title>rRNA introns, odd ribosomes, and small enigmatic genomes across a large radiation of phyla.</title>
        <authorList>
            <person name="Brown C.T."/>
            <person name="Hug L.A."/>
            <person name="Thomas B.C."/>
            <person name="Sharon I."/>
            <person name="Castelle C.J."/>
            <person name="Singh A."/>
            <person name="Wilkins M.J."/>
            <person name="Williams K.H."/>
            <person name="Banfield J.F."/>
        </authorList>
    </citation>
    <scope>NUCLEOTIDE SEQUENCE [LARGE SCALE GENOMIC DNA]</scope>
</reference>
<evidence type="ECO:0000259" key="8">
    <source>
        <dbReference type="Pfam" id="PF14360"/>
    </source>
</evidence>
<dbReference type="InterPro" id="IPR025749">
    <property type="entry name" value="Sphingomyelin_synth-like_dom"/>
</dbReference>
<dbReference type="GO" id="GO:0047493">
    <property type="term" value="F:ceramide cholinephosphotransferase activity"/>
    <property type="evidence" value="ECO:0007669"/>
    <property type="project" value="TreeGrafter"/>
</dbReference>
<protein>
    <recommendedName>
        <fullName evidence="8">Sphingomyelin synthase-like domain-containing protein</fullName>
    </recommendedName>
</protein>
<sequence>MRKRLYLLLRRHSLTGALLLYILAATLNVYFGNVLLPMLFPDRVVIPDISFEILPYWNQTHLINDLLQLVFIGAFLYLGYKNKFKKFDKYFLMLAIVYFLRALTIMMNPVGHSWSIYENRIPNVVNALILDNNGFFFSGHTAFVTMLSLFIYDMDKRVGRIAFLLSFVVIVLIMVGRSHYLIDVYGALITVGFIGYWLRILPFKKNY</sequence>
<dbReference type="GO" id="GO:0033188">
    <property type="term" value="F:sphingomyelin synthase activity"/>
    <property type="evidence" value="ECO:0007669"/>
    <property type="project" value="TreeGrafter"/>
</dbReference>
<evidence type="ECO:0000313" key="9">
    <source>
        <dbReference type="EMBL" id="KKR06407.1"/>
    </source>
</evidence>
<proteinExistence type="predicted"/>
<evidence type="ECO:0000256" key="7">
    <source>
        <dbReference type="SAM" id="Phobius"/>
    </source>
</evidence>
<organism evidence="9 10">
    <name type="scientific">candidate division WS6 bacterium GW2011_GWF2_39_15</name>
    <dbReference type="NCBI Taxonomy" id="1619100"/>
    <lineage>
        <taxon>Bacteria</taxon>
        <taxon>Candidatus Dojkabacteria</taxon>
    </lineage>
</organism>
<dbReference type="InterPro" id="IPR036938">
    <property type="entry name" value="PAP2/HPO_sf"/>
</dbReference>
<evidence type="ECO:0000256" key="2">
    <source>
        <dbReference type="ARBA" id="ARBA00022679"/>
    </source>
</evidence>
<dbReference type="Proteomes" id="UP000034799">
    <property type="component" value="Unassembled WGS sequence"/>
</dbReference>
<dbReference type="EMBL" id="LBWK01000001">
    <property type="protein sequence ID" value="KKR06407.1"/>
    <property type="molecule type" value="Genomic_DNA"/>
</dbReference>
<feature type="transmembrane region" description="Helical" evidence="7">
    <location>
        <begin position="182"/>
        <end position="201"/>
    </location>
</feature>
<keyword evidence="2" id="KW-0808">Transferase</keyword>
<feature type="transmembrane region" description="Helical" evidence="7">
    <location>
        <begin position="56"/>
        <end position="78"/>
    </location>
</feature>
<dbReference type="Pfam" id="PF14360">
    <property type="entry name" value="PAP2_C"/>
    <property type="match status" value="1"/>
</dbReference>
<keyword evidence="4 7" id="KW-1133">Transmembrane helix</keyword>
<dbReference type="AlphaFoldDB" id="A0A0G0QXN3"/>
<evidence type="ECO:0000313" key="10">
    <source>
        <dbReference type="Proteomes" id="UP000034799"/>
    </source>
</evidence>
<dbReference type="InterPro" id="IPR045221">
    <property type="entry name" value="Sphingomyelin_synth-like"/>
</dbReference>
<feature type="transmembrane region" description="Helical" evidence="7">
    <location>
        <begin position="90"/>
        <end position="114"/>
    </location>
</feature>
<dbReference type="SUPFAM" id="SSF48317">
    <property type="entry name" value="Acid phosphatase/Vanadium-dependent haloperoxidase"/>
    <property type="match status" value="1"/>
</dbReference>
<accession>A0A0G0QXN3</accession>
<evidence type="ECO:0000256" key="3">
    <source>
        <dbReference type="ARBA" id="ARBA00022692"/>
    </source>
</evidence>
<feature type="domain" description="Sphingomyelin synthase-like" evidence="8">
    <location>
        <begin position="136"/>
        <end position="194"/>
    </location>
</feature>
<dbReference type="PANTHER" id="PTHR21290:SF25">
    <property type="entry name" value="SPHINGOMYELIN SYNTHASE-RELATED PROTEIN 1"/>
    <property type="match status" value="1"/>
</dbReference>
<keyword evidence="6 7" id="KW-0472">Membrane</keyword>
<keyword evidence="5" id="KW-0443">Lipid metabolism</keyword>
<dbReference type="GO" id="GO:0046513">
    <property type="term" value="P:ceramide biosynthetic process"/>
    <property type="evidence" value="ECO:0007669"/>
    <property type="project" value="TreeGrafter"/>
</dbReference>
<evidence type="ECO:0000256" key="4">
    <source>
        <dbReference type="ARBA" id="ARBA00022989"/>
    </source>
</evidence>
<feature type="transmembrane region" description="Helical" evidence="7">
    <location>
        <begin position="159"/>
        <end position="176"/>
    </location>
</feature>
<evidence type="ECO:0000256" key="1">
    <source>
        <dbReference type="ARBA" id="ARBA00004141"/>
    </source>
</evidence>
<evidence type="ECO:0000256" key="6">
    <source>
        <dbReference type="ARBA" id="ARBA00023136"/>
    </source>
</evidence>
<gene>
    <name evidence="9" type="ORF">UT34_C0001G0447</name>
</gene>
<dbReference type="GO" id="GO:0005886">
    <property type="term" value="C:plasma membrane"/>
    <property type="evidence" value="ECO:0007669"/>
    <property type="project" value="TreeGrafter"/>
</dbReference>
<keyword evidence="3 7" id="KW-0812">Transmembrane</keyword>
<dbReference type="PANTHER" id="PTHR21290">
    <property type="entry name" value="SPHINGOMYELIN SYNTHETASE"/>
    <property type="match status" value="1"/>
</dbReference>
<name>A0A0G0QXN3_9BACT</name>
<evidence type="ECO:0000256" key="5">
    <source>
        <dbReference type="ARBA" id="ARBA00023098"/>
    </source>
</evidence>
<comment type="caution">
    <text evidence="9">The sequence shown here is derived from an EMBL/GenBank/DDBJ whole genome shotgun (WGS) entry which is preliminary data.</text>
</comment>
<feature type="transmembrane region" description="Helical" evidence="7">
    <location>
        <begin position="134"/>
        <end position="152"/>
    </location>
</feature>
<comment type="subcellular location">
    <subcellularLocation>
        <location evidence="1">Membrane</location>
        <topology evidence="1">Multi-pass membrane protein</topology>
    </subcellularLocation>
</comment>
<feature type="transmembrane region" description="Helical" evidence="7">
    <location>
        <begin position="12"/>
        <end position="36"/>
    </location>
</feature>